<gene>
    <name evidence="1" type="ORF">MZV50_16700</name>
</gene>
<dbReference type="EMBL" id="CP096040">
    <property type="protein sequence ID" value="USQ94236.1"/>
    <property type="molecule type" value="Genomic_DNA"/>
</dbReference>
<evidence type="ECO:0000313" key="1">
    <source>
        <dbReference type="EMBL" id="USQ94236.1"/>
    </source>
</evidence>
<dbReference type="InterPro" id="IPR011990">
    <property type="entry name" value="TPR-like_helical_dom_sf"/>
</dbReference>
<reference evidence="1 2" key="1">
    <citation type="submission" date="2022-04" db="EMBL/GenBank/DDBJ databases">
        <title>Genome sequence of soybean root-associated Caulobacter segnis RL271.</title>
        <authorList>
            <person name="Longley R."/>
            <person name="Bonito G."/>
            <person name="Trigodet F."/>
            <person name="Crosson S."/>
            <person name="Fiebig A."/>
        </authorList>
    </citation>
    <scope>NUCLEOTIDE SEQUENCE [LARGE SCALE GENOMIC DNA]</scope>
    <source>
        <strain evidence="1 2">RL271</strain>
    </source>
</reference>
<dbReference type="Gene3D" id="1.25.40.10">
    <property type="entry name" value="Tetratricopeptide repeat domain"/>
    <property type="match status" value="1"/>
</dbReference>
<name>A0ABY4ZQI1_9CAUL</name>
<protein>
    <submittedName>
        <fullName evidence="1">Sel1 repeat family protein</fullName>
    </submittedName>
</protein>
<dbReference type="Proteomes" id="UP001057520">
    <property type="component" value="Chromosome"/>
</dbReference>
<evidence type="ECO:0000313" key="2">
    <source>
        <dbReference type="Proteomes" id="UP001057520"/>
    </source>
</evidence>
<sequence>MMLMNEAPPAIVATLPLPTVTSTGDELFRMGLLYSTGQGGAPLDYVSAHMLFNLAAMRGSVEAKVYRKELSQEMASEDVAEAQRQAREWLAHG</sequence>
<accession>A0ABY4ZQI1</accession>
<keyword evidence="2" id="KW-1185">Reference proteome</keyword>
<proteinExistence type="predicted"/>
<organism evidence="1 2">
    <name type="scientific">Caulobacter segnis</name>
    <dbReference type="NCBI Taxonomy" id="88688"/>
    <lineage>
        <taxon>Bacteria</taxon>
        <taxon>Pseudomonadati</taxon>
        <taxon>Pseudomonadota</taxon>
        <taxon>Alphaproteobacteria</taxon>
        <taxon>Caulobacterales</taxon>
        <taxon>Caulobacteraceae</taxon>
        <taxon>Caulobacter</taxon>
    </lineage>
</organism>